<reference evidence="4 5" key="1">
    <citation type="submission" date="2019-01" db="EMBL/GenBank/DDBJ databases">
        <title>Pseudolysobacter antarctica gen. nov., sp. nov., isolated from Fildes Peninsula, Antarctica.</title>
        <authorList>
            <person name="Wei Z."/>
            <person name="Peng F."/>
        </authorList>
    </citation>
    <scope>NUCLEOTIDE SEQUENCE [LARGE SCALE GENOMIC DNA]</scope>
    <source>
        <strain evidence="4 5">AQ6-296</strain>
    </source>
</reference>
<keyword evidence="2" id="KW-0449">Lipoprotein</keyword>
<dbReference type="Gene3D" id="1.20.1600.10">
    <property type="entry name" value="Outer membrane efflux proteins (OEP)"/>
    <property type="match status" value="1"/>
</dbReference>
<accession>A0A411HJ83</accession>
<dbReference type="InterPro" id="IPR003423">
    <property type="entry name" value="OMP_efflux"/>
</dbReference>
<name>A0A411HJ83_9GAMM</name>
<feature type="chain" id="PRO_5018808310" evidence="2">
    <location>
        <begin position="34"/>
        <end position="487"/>
    </location>
</feature>
<evidence type="ECO:0000313" key="4">
    <source>
        <dbReference type="EMBL" id="QBB70596.1"/>
    </source>
</evidence>
<keyword evidence="2" id="KW-0564">Palmitate</keyword>
<feature type="signal peptide" evidence="2">
    <location>
        <begin position="1"/>
        <end position="33"/>
    </location>
</feature>
<keyword evidence="2" id="KW-0472">Membrane</keyword>
<keyword evidence="5" id="KW-1185">Reference proteome</keyword>
<dbReference type="Pfam" id="PF02321">
    <property type="entry name" value="OEP"/>
    <property type="match status" value="2"/>
</dbReference>
<evidence type="ECO:0000256" key="2">
    <source>
        <dbReference type="RuleBase" id="RU362097"/>
    </source>
</evidence>
<comment type="similarity">
    <text evidence="1 2">Belongs to the outer membrane factor (OMF) (TC 1.B.17) family.</text>
</comment>
<feature type="region of interest" description="Disordered" evidence="3">
    <location>
        <begin position="118"/>
        <end position="146"/>
    </location>
</feature>
<evidence type="ECO:0000313" key="5">
    <source>
        <dbReference type="Proteomes" id="UP000291562"/>
    </source>
</evidence>
<organism evidence="4 5">
    <name type="scientific">Pseudolysobacter antarcticus</name>
    <dbReference type="NCBI Taxonomy" id="2511995"/>
    <lineage>
        <taxon>Bacteria</taxon>
        <taxon>Pseudomonadati</taxon>
        <taxon>Pseudomonadota</taxon>
        <taxon>Gammaproteobacteria</taxon>
        <taxon>Lysobacterales</taxon>
        <taxon>Rhodanobacteraceae</taxon>
        <taxon>Pseudolysobacter</taxon>
    </lineage>
</organism>
<dbReference type="Gene3D" id="2.20.200.10">
    <property type="entry name" value="Outer membrane efflux proteins (OEP)"/>
    <property type="match status" value="1"/>
</dbReference>
<dbReference type="NCBIfam" id="TIGR01845">
    <property type="entry name" value="outer_NodT"/>
    <property type="match status" value="1"/>
</dbReference>
<dbReference type="InterPro" id="IPR010131">
    <property type="entry name" value="MdtP/NodT-like"/>
</dbReference>
<dbReference type="OrthoDB" id="9770517at2"/>
<feature type="compositionally biased region" description="Basic and acidic residues" evidence="3">
    <location>
        <begin position="122"/>
        <end position="131"/>
    </location>
</feature>
<dbReference type="PANTHER" id="PTHR30203">
    <property type="entry name" value="OUTER MEMBRANE CATION EFFLUX PROTEIN"/>
    <property type="match status" value="1"/>
</dbReference>
<dbReference type="Proteomes" id="UP000291562">
    <property type="component" value="Chromosome"/>
</dbReference>
<dbReference type="EMBL" id="CP035704">
    <property type="protein sequence ID" value="QBB70596.1"/>
    <property type="molecule type" value="Genomic_DNA"/>
</dbReference>
<dbReference type="GO" id="GO:0015562">
    <property type="term" value="F:efflux transmembrane transporter activity"/>
    <property type="evidence" value="ECO:0007669"/>
    <property type="project" value="InterPro"/>
</dbReference>
<dbReference type="KEGG" id="xbc:ELE36_09575"/>
<proteinExistence type="inferred from homology"/>
<comment type="subcellular location">
    <subcellularLocation>
        <location evidence="2">Cell outer membrane</location>
        <topology evidence="2">Lipid-anchor</topology>
    </subcellularLocation>
</comment>
<dbReference type="AlphaFoldDB" id="A0A411HJ83"/>
<evidence type="ECO:0000256" key="3">
    <source>
        <dbReference type="SAM" id="MobiDB-lite"/>
    </source>
</evidence>
<dbReference type="SUPFAM" id="SSF56954">
    <property type="entry name" value="Outer membrane efflux proteins (OEP)"/>
    <property type="match status" value="1"/>
</dbReference>
<sequence length="487" mass="52175">MLRQNRRPESMPAITTRVLLIAASLALGACSFAPPLKVPDVPTASSYREEAPWTQAQPADALARDSWWTLCGDTDLDGYQQRLIANSPDIAAALARYQQAQALSDQLHSGLFPTLIGTGNTQRDRQSEAKPLRVLGPSSPNEYGSNTVGAELDYEFDLWGRIRNQVASGNASAQAAQADLESARLSLQTQLADNYIALRGLDSQAALLKDTVNAYTKALQLTQTRHTAGIASGLDEARAQAQLETARSQVAQTLAQRALLEHAIAALIGESASDFAITPRVVELHLPQIPLGMPSTLLQRRPDIAAAQRRIAAANANIGVARAAYFPAITLSATAGYQSSDSGNWIKAPNAYWSIGPSLFLTLFDAGKRRAEVAQAQAVLDEAGAKYRGVVLSAFQQVEDNLALLSQYRTASSAQQAAVVAAQRTLDLSTSRYREGAVNYLDVVSAQTTALQTQRDALDLDTRQRRASVQLIRALGGGWSGEALSAP</sequence>
<dbReference type="GO" id="GO:0009279">
    <property type="term" value="C:cell outer membrane"/>
    <property type="evidence" value="ECO:0007669"/>
    <property type="project" value="UniProtKB-SubCell"/>
</dbReference>
<evidence type="ECO:0000256" key="1">
    <source>
        <dbReference type="ARBA" id="ARBA00007613"/>
    </source>
</evidence>
<keyword evidence="2" id="KW-1134">Transmembrane beta strand</keyword>
<gene>
    <name evidence="4" type="ORF">ELE36_09575</name>
</gene>
<keyword evidence="2" id="KW-0812">Transmembrane</keyword>
<dbReference type="PROSITE" id="PS51257">
    <property type="entry name" value="PROKAR_LIPOPROTEIN"/>
    <property type="match status" value="1"/>
</dbReference>
<keyword evidence="2" id="KW-0732">Signal</keyword>
<dbReference type="PANTHER" id="PTHR30203:SF33">
    <property type="entry name" value="BLR4455 PROTEIN"/>
    <property type="match status" value="1"/>
</dbReference>
<protein>
    <submittedName>
        <fullName evidence="4">Efflux transporter outer membrane subunit</fullName>
    </submittedName>
</protein>